<evidence type="ECO:0000256" key="1">
    <source>
        <dbReference type="SAM" id="MobiDB-lite"/>
    </source>
</evidence>
<feature type="region of interest" description="Disordered" evidence="1">
    <location>
        <begin position="221"/>
        <end position="262"/>
    </location>
</feature>
<sequence length="262" mass="29400">MTKFFAIKTLYLSLLHYLTAYISTFLFLEFEEVLRLLLVGSLSSSEADLDGGDIVNLISIVVRSGTDRESDVACTTRILTVGGCDESNVKNVEEVQKSDDEPLHADDKRTDSENQETNDDEEETQDDEFVHTPKDYGACNQVKDDAQATQKTYAPIPSSSISFDYAVKFLNFDKISLPNTEVISLMDINVQHEALRTSSLLTISVSVFAVVLAVLLTRASQSRQHENSETKEEDVKDDESDHNKERYIFEDDADDGEFDDLD</sequence>
<feature type="region of interest" description="Disordered" evidence="1">
    <location>
        <begin position="90"/>
        <end position="132"/>
    </location>
</feature>
<feature type="compositionally biased region" description="Basic and acidic residues" evidence="1">
    <location>
        <begin position="223"/>
        <end position="249"/>
    </location>
</feature>
<keyword evidence="2" id="KW-1133">Transmembrane helix</keyword>
<dbReference type="EMBL" id="BKCJ010113110">
    <property type="protein sequence ID" value="GEX51917.1"/>
    <property type="molecule type" value="Genomic_DNA"/>
</dbReference>
<comment type="caution">
    <text evidence="3">The sequence shown here is derived from an EMBL/GenBank/DDBJ whole genome shotgun (WGS) entry which is preliminary data.</text>
</comment>
<feature type="compositionally biased region" description="Basic and acidic residues" evidence="1">
    <location>
        <begin position="90"/>
        <end position="112"/>
    </location>
</feature>
<keyword evidence="2" id="KW-0812">Transmembrane</keyword>
<name>A0A699H7J8_TANCI</name>
<gene>
    <name evidence="3" type="ORF">Tci_323892</name>
</gene>
<feature type="compositionally biased region" description="Acidic residues" evidence="1">
    <location>
        <begin position="250"/>
        <end position="262"/>
    </location>
</feature>
<organism evidence="3">
    <name type="scientific">Tanacetum cinerariifolium</name>
    <name type="common">Dalmatian daisy</name>
    <name type="synonym">Chrysanthemum cinerariifolium</name>
    <dbReference type="NCBI Taxonomy" id="118510"/>
    <lineage>
        <taxon>Eukaryota</taxon>
        <taxon>Viridiplantae</taxon>
        <taxon>Streptophyta</taxon>
        <taxon>Embryophyta</taxon>
        <taxon>Tracheophyta</taxon>
        <taxon>Spermatophyta</taxon>
        <taxon>Magnoliopsida</taxon>
        <taxon>eudicotyledons</taxon>
        <taxon>Gunneridae</taxon>
        <taxon>Pentapetalae</taxon>
        <taxon>asterids</taxon>
        <taxon>campanulids</taxon>
        <taxon>Asterales</taxon>
        <taxon>Asteraceae</taxon>
        <taxon>Asteroideae</taxon>
        <taxon>Anthemideae</taxon>
        <taxon>Anthemidinae</taxon>
        <taxon>Tanacetum</taxon>
    </lineage>
</organism>
<feature type="transmembrane region" description="Helical" evidence="2">
    <location>
        <begin position="199"/>
        <end position="217"/>
    </location>
</feature>
<keyword evidence="2" id="KW-0472">Membrane</keyword>
<dbReference type="AlphaFoldDB" id="A0A699H7J8"/>
<proteinExistence type="predicted"/>
<accession>A0A699H7J8</accession>
<feature type="compositionally biased region" description="Acidic residues" evidence="1">
    <location>
        <begin position="113"/>
        <end position="127"/>
    </location>
</feature>
<evidence type="ECO:0000313" key="3">
    <source>
        <dbReference type="EMBL" id="GEX51917.1"/>
    </source>
</evidence>
<protein>
    <submittedName>
        <fullName evidence="3">Uncharacterized protein</fullName>
    </submittedName>
</protein>
<reference evidence="3" key="1">
    <citation type="journal article" date="2019" name="Sci. Rep.">
        <title>Draft genome of Tanacetum cinerariifolium, the natural source of mosquito coil.</title>
        <authorList>
            <person name="Yamashiro T."/>
            <person name="Shiraishi A."/>
            <person name="Satake H."/>
            <person name="Nakayama K."/>
        </authorList>
    </citation>
    <scope>NUCLEOTIDE SEQUENCE</scope>
</reference>
<evidence type="ECO:0000256" key="2">
    <source>
        <dbReference type="SAM" id="Phobius"/>
    </source>
</evidence>